<dbReference type="EC" id="1.1.1.157" evidence="8"/>
<dbReference type="SUPFAM" id="SSF48179">
    <property type="entry name" value="6-phosphogluconate dehydrogenase C-terminal domain-like"/>
    <property type="match status" value="1"/>
</dbReference>
<dbReference type="EMBL" id="JAFBEB010000002">
    <property type="protein sequence ID" value="MBM7589167.1"/>
    <property type="molecule type" value="Genomic_DNA"/>
</dbReference>
<evidence type="ECO:0000256" key="4">
    <source>
        <dbReference type="PIRSR" id="PIRSR000105-1"/>
    </source>
</evidence>
<dbReference type="InterPro" id="IPR008927">
    <property type="entry name" value="6-PGluconate_DH-like_C_sf"/>
</dbReference>
<keyword evidence="9" id="KW-1185">Reference proteome</keyword>
<accession>A0A938Y086</accession>
<comment type="caution">
    <text evidence="8">The sequence shown here is derived from an EMBL/GenBank/DDBJ whole genome shotgun (WGS) entry which is preliminary data.</text>
</comment>
<evidence type="ECO:0000313" key="9">
    <source>
        <dbReference type="Proteomes" id="UP000717624"/>
    </source>
</evidence>
<feature type="binding site" evidence="5">
    <location>
        <position position="92"/>
    </location>
    <ligand>
        <name>NAD(+)</name>
        <dbReference type="ChEBI" id="CHEBI:57540"/>
    </ligand>
</feature>
<dbReference type="AlphaFoldDB" id="A0A938Y086"/>
<feature type="domain" description="3-hydroxyacyl-CoA dehydrogenase C-terminal" evidence="6">
    <location>
        <begin position="186"/>
        <end position="283"/>
    </location>
</feature>
<feature type="binding site" evidence="5">
    <location>
        <position position="119"/>
    </location>
    <ligand>
        <name>NAD(+)</name>
        <dbReference type="ChEBI" id="CHEBI:57540"/>
    </ligand>
</feature>
<dbReference type="Gene3D" id="3.40.50.720">
    <property type="entry name" value="NAD(P)-binding Rossmann-like Domain"/>
    <property type="match status" value="1"/>
</dbReference>
<dbReference type="GO" id="GO:0006635">
    <property type="term" value="P:fatty acid beta-oxidation"/>
    <property type="evidence" value="ECO:0007669"/>
    <property type="project" value="TreeGrafter"/>
</dbReference>
<dbReference type="GO" id="GO:0070403">
    <property type="term" value="F:NAD+ binding"/>
    <property type="evidence" value="ECO:0007669"/>
    <property type="project" value="InterPro"/>
</dbReference>
<evidence type="ECO:0000256" key="3">
    <source>
        <dbReference type="ARBA" id="ARBA00023002"/>
    </source>
</evidence>
<feature type="binding site" evidence="5">
    <location>
        <position position="275"/>
    </location>
    <ligand>
        <name>NAD(+)</name>
        <dbReference type="ChEBI" id="CHEBI:57540"/>
    </ligand>
</feature>
<dbReference type="SUPFAM" id="SSF51735">
    <property type="entry name" value="NAD(P)-binding Rossmann-fold domains"/>
    <property type="match status" value="1"/>
</dbReference>
<dbReference type="Pfam" id="PF00725">
    <property type="entry name" value="3HCDH"/>
    <property type="match status" value="1"/>
</dbReference>
<dbReference type="InterPro" id="IPR036291">
    <property type="entry name" value="NAD(P)-bd_dom_sf"/>
</dbReference>
<keyword evidence="5" id="KW-0520">NAD</keyword>
<name>A0A938Y086_9BACL</name>
<evidence type="ECO:0000313" key="8">
    <source>
        <dbReference type="EMBL" id="MBM7589167.1"/>
    </source>
</evidence>
<dbReference type="Proteomes" id="UP000717624">
    <property type="component" value="Unassembled WGS sequence"/>
</dbReference>
<feature type="binding site" evidence="5">
    <location>
        <begin position="10"/>
        <end position="15"/>
    </location>
    <ligand>
        <name>NAD(+)</name>
        <dbReference type="ChEBI" id="CHEBI:57540"/>
    </ligand>
</feature>
<keyword evidence="3 8" id="KW-0560">Oxidoreductase</keyword>
<evidence type="ECO:0000256" key="1">
    <source>
        <dbReference type="ARBA" id="ARBA00005086"/>
    </source>
</evidence>
<feature type="domain" description="3-hydroxyacyl-CoA dehydrogenase NAD binding" evidence="7">
    <location>
        <begin position="5"/>
        <end position="184"/>
    </location>
</feature>
<evidence type="ECO:0000256" key="5">
    <source>
        <dbReference type="PIRSR" id="PIRSR000105-2"/>
    </source>
</evidence>
<organism evidence="8 9">
    <name type="scientific">Brevibacillus fulvus</name>
    <dbReference type="NCBI Taxonomy" id="1125967"/>
    <lineage>
        <taxon>Bacteria</taxon>
        <taxon>Bacillati</taxon>
        <taxon>Bacillota</taxon>
        <taxon>Bacilli</taxon>
        <taxon>Bacillales</taxon>
        <taxon>Paenibacillaceae</taxon>
        <taxon>Brevibacillus</taxon>
    </lineage>
</organism>
<evidence type="ECO:0000256" key="2">
    <source>
        <dbReference type="ARBA" id="ARBA00009463"/>
    </source>
</evidence>
<feature type="binding site" evidence="5">
    <location>
        <position position="143"/>
    </location>
    <ligand>
        <name>NAD(+)</name>
        <dbReference type="ChEBI" id="CHEBI:57540"/>
    </ligand>
</feature>
<dbReference type="FunFam" id="3.40.50.720:FF:000009">
    <property type="entry name" value="Fatty oxidation complex, alpha subunit"/>
    <property type="match status" value="1"/>
</dbReference>
<dbReference type="PANTHER" id="PTHR48075">
    <property type="entry name" value="3-HYDROXYACYL-COA DEHYDROGENASE FAMILY PROTEIN"/>
    <property type="match status" value="1"/>
</dbReference>
<dbReference type="RefSeq" id="WP_204516902.1">
    <property type="nucleotide sequence ID" value="NZ_BAABIN010000015.1"/>
</dbReference>
<dbReference type="InterPro" id="IPR013328">
    <property type="entry name" value="6PGD_dom2"/>
</dbReference>
<gene>
    <name evidence="8" type="ORF">JOD01_000765</name>
</gene>
<dbReference type="Gene3D" id="1.10.1040.10">
    <property type="entry name" value="N-(1-d-carboxylethyl)-l-norvaline Dehydrogenase, domain 2"/>
    <property type="match status" value="1"/>
</dbReference>
<evidence type="ECO:0000259" key="6">
    <source>
        <dbReference type="Pfam" id="PF00725"/>
    </source>
</evidence>
<feature type="binding site" evidence="5">
    <location>
        <position position="33"/>
    </location>
    <ligand>
        <name>NAD(+)</name>
        <dbReference type="ChEBI" id="CHEBI:57540"/>
    </ligand>
</feature>
<dbReference type="InterPro" id="IPR022694">
    <property type="entry name" value="3-OHacyl-CoA_DH"/>
</dbReference>
<dbReference type="PANTHER" id="PTHR48075:SF5">
    <property type="entry name" value="3-HYDROXYBUTYRYL-COA DEHYDROGENASE"/>
    <property type="match status" value="1"/>
</dbReference>
<sequence length="287" mass="31662">MKLKTIGVVGAGTMGAGIAQIIAQSGFAVIVYDLNESAVNRGIGQIAARWAKQVQQGKWTEQDVWAFEQRLTPTTDLQAFSDCHLVIEAVPEVLSIKEATFRRLAEICPAETLLVTNTSSFSVTEIASCTMRPERVAGLHFFNPAPVMPLVEIVKGLQTAKETVVCLEQFAAAIGKEPVVCQDTPGFVVNRIARPYYNEAVRIWGDQVADVAQIDRIMKKAGAFRMGPFELQDLIGIDINFSTTTSVHQGFFADARFRPHYLQQRMVQSGQIGRKAGGGYYRYEDKN</sequence>
<protein>
    <submittedName>
        <fullName evidence="8">3-hydroxybutyryl-CoA dehydrogenase</fullName>
        <ecNumber evidence="8">1.1.1.157</ecNumber>
    </submittedName>
</protein>
<dbReference type="GO" id="GO:0008691">
    <property type="term" value="F:3-hydroxybutyryl-CoA dehydrogenase activity"/>
    <property type="evidence" value="ECO:0007669"/>
    <property type="project" value="UniProtKB-EC"/>
</dbReference>
<proteinExistence type="inferred from homology"/>
<reference evidence="8" key="1">
    <citation type="submission" date="2021-01" db="EMBL/GenBank/DDBJ databases">
        <title>Genomic Encyclopedia of Type Strains, Phase IV (KMG-IV): sequencing the most valuable type-strain genomes for metagenomic binning, comparative biology and taxonomic classification.</title>
        <authorList>
            <person name="Goeker M."/>
        </authorList>
    </citation>
    <scope>NUCLEOTIDE SEQUENCE</scope>
    <source>
        <strain evidence="8">DSM 25523</strain>
    </source>
</reference>
<comment type="similarity">
    <text evidence="2">Belongs to the 3-hydroxyacyl-CoA dehydrogenase family.</text>
</comment>
<evidence type="ECO:0000259" key="7">
    <source>
        <dbReference type="Pfam" id="PF02737"/>
    </source>
</evidence>
<comment type="pathway">
    <text evidence="1">Lipid metabolism; butanoate metabolism.</text>
</comment>
<feature type="binding site" evidence="5">
    <location>
        <position position="97"/>
    </location>
    <ligand>
        <name>NAD(+)</name>
        <dbReference type="ChEBI" id="CHEBI:57540"/>
    </ligand>
</feature>
<feature type="site" description="Important for catalytic activity" evidence="4">
    <location>
        <position position="140"/>
    </location>
</feature>
<dbReference type="PIRSF" id="PIRSF000105">
    <property type="entry name" value="HCDH"/>
    <property type="match status" value="1"/>
</dbReference>
<dbReference type="InterPro" id="IPR006108">
    <property type="entry name" value="3HC_DH_C"/>
</dbReference>
<dbReference type="Pfam" id="PF02737">
    <property type="entry name" value="3HCDH_N"/>
    <property type="match status" value="1"/>
</dbReference>
<dbReference type="InterPro" id="IPR006176">
    <property type="entry name" value="3-OHacyl-CoA_DH_NAD-bd"/>
</dbReference>